<proteinExistence type="predicted"/>
<dbReference type="Proteomes" id="UP000001901">
    <property type="component" value="Chromosome"/>
</dbReference>
<feature type="domain" description="BFN" evidence="1">
    <location>
        <begin position="2"/>
        <end position="134"/>
    </location>
</feature>
<dbReference type="eggNOG" id="arCOG01759">
    <property type="taxonomic scope" value="Archaea"/>
</dbReference>
<dbReference type="SUPFAM" id="SSF103256">
    <property type="entry name" value="Hypothetical protein TM0160"/>
    <property type="match status" value="1"/>
</dbReference>
<evidence type="ECO:0000313" key="2">
    <source>
        <dbReference type="EMBL" id="ADB58447.1"/>
    </source>
</evidence>
<evidence type="ECO:0000313" key="3">
    <source>
        <dbReference type="Proteomes" id="UP000001901"/>
    </source>
</evidence>
<gene>
    <name evidence="2" type="ordered locus">Arcpr_1398</name>
</gene>
<accession>D2REA3</accession>
<reference evidence="2 3" key="1">
    <citation type="journal article" date="2010" name="Stand. Genomic Sci.">
        <title>Complete genome sequence of Archaeoglobus profundus type strain (AV18).</title>
        <authorList>
            <person name="von Jan M."/>
            <person name="Lapidus A."/>
            <person name="Del Rio T.G."/>
            <person name="Copeland A."/>
            <person name="Tice H."/>
            <person name="Cheng J.F."/>
            <person name="Lucas S."/>
            <person name="Chen F."/>
            <person name="Nolan M."/>
            <person name="Goodwin L."/>
            <person name="Han C."/>
            <person name="Pitluck S."/>
            <person name="Liolios K."/>
            <person name="Ivanova N."/>
            <person name="Mavromatis K."/>
            <person name="Ovchinnikova G."/>
            <person name="Chertkov O."/>
            <person name="Pati A."/>
            <person name="Chen A."/>
            <person name="Palaniappan K."/>
            <person name="Land M."/>
            <person name="Hauser L."/>
            <person name="Chang Y.J."/>
            <person name="Jeffries C.D."/>
            <person name="Saunders E."/>
            <person name="Brettin T."/>
            <person name="Detter J.C."/>
            <person name="Chain P."/>
            <person name="Eichinger K."/>
            <person name="Huber H."/>
            <person name="Spring S."/>
            <person name="Rohde M."/>
            <person name="Goker M."/>
            <person name="Wirth R."/>
            <person name="Woyke T."/>
            <person name="Bristow J."/>
            <person name="Eisen J.A."/>
            <person name="Markowitz V."/>
            <person name="Hugenholtz P."/>
            <person name="Kyrpides N.C."/>
            <person name="Klenk H.P."/>
        </authorList>
    </citation>
    <scope>NUCLEOTIDE SEQUENCE [LARGE SCALE GENOMIC DNA]</scope>
    <source>
        <strain evidence="3">DSM 5631 / JCM 9629 / NBRC 100127 / Av18</strain>
    </source>
</reference>
<protein>
    <recommendedName>
        <fullName evidence="1">BFN domain-containing protein</fullName>
    </recommendedName>
</protein>
<evidence type="ECO:0000259" key="1">
    <source>
        <dbReference type="PROSITE" id="PS51658"/>
    </source>
</evidence>
<dbReference type="GO" id="GO:0004518">
    <property type="term" value="F:nuclease activity"/>
    <property type="evidence" value="ECO:0007669"/>
    <property type="project" value="InterPro"/>
</dbReference>
<dbReference type="PANTHER" id="PTHR15160">
    <property type="entry name" value="VON HIPPEL-LINDAU PROTEIN"/>
    <property type="match status" value="1"/>
</dbReference>
<dbReference type="PANTHER" id="PTHR15160:SF1">
    <property type="entry name" value="VON HIPPEL-LINDAU DISEASE TUMOR SUPPRESSOR"/>
    <property type="match status" value="1"/>
</dbReference>
<dbReference type="HOGENOM" id="CLU_096111_3_0_2"/>
<dbReference type="AlphaFoldDB" id="D2REA3"/>
<organism evidence="2 3">
    <name type="scientific">Archaeoglobus profundus (strain DSM 5631 / JCM 9629 / NBRC 100127 / Av18)</name>
    <dbReference type="NCBI Taxonomy" id="572546"/>
    <lineage>
        <taxon>Archaea</taxon>
        <taxon>Methanobacteriati</taxon>
        <taxon>Methanobacteriota</taxon>
        <taxon>Archaeoglobi</taxon>
        <taxon>Archaeoglobales</taxon>
        <taxon>Archaeoglobaceae</taxon>
        <taxon>Archaeoglobus</taxon>
    </lineage>
</organism>
<dbReference type="PaxDb" id="572546-Arcpr_1398"/>
<dbReference type="PROSITE" id="PS51658">
    <property type="entry name" value="BFN"/>
    <property type="match status" value="1"/>
</dbReference>
<keyword evidence="3" id="KW-1185">Reference proteome</keyword>
<name>D2REA3_ARCPA</name>
<dbReference type="Pfam" id="PF02577">
    <property type="entry name" value="BFN_dom"/>
    <property type="match status" value="1"/>
</dbReference>
<sequence>MELVAEVYGVFAARSLFGLSPVVVLRSEDGRFLPIYIGLAEAMAINSALKNVIPPRPMTHDLLVDILGKLNAKVEKIVIDDLIDNTFYARIVLRQNDHEVEIDARPSDSIAIAVRIGCPIYVEDKVLDEAGSSEELPEEFVEFDEVF</sequence>
<dbReference type="Gene3D" id="3.10.690.10">
    <property type="entry name" value="Bifunctional nuclease domain"/>
    <property type="match status" value="1"/>
</dbReference>
<dbReference type="InterPro" id="IPR036104">
    <property type="entry name" value="BFN_sf"/>
</dbReference>
<dbReference type="RefSeq" id="WP_012940783.1">
    <property type="nucleotide sequence ID" value="NC_013741.1"/>
</dbReference>
<dbReference type="GeneID" id="8740085"/>
<dbReference type="InterPro" id="IPR003729">
    <property type="entry name" value="Bi_nuclease_dom"/>
</dbReference>
<dbReference type="KEGG" id="apo:Arcpr_1398"/>
<dbReference type="EMBL" id="CP001857">
    <property type="protein sequence ID" value="ADB58447.1"/>
    <property type="molecule type" value="Genomic_DNA"/>
</dbReference>
<dbReference type="OrthoDB" id="30741at2157"/>
<dbReference type="STRING" id="572546.Arcpr_1398"/>